<dbReference type="GO" id="GO:0016783">
    <property type="term" value="F:sulfurtransferase activity"/>
    <property type="evidence" value="ECO:0007669"/>
    <property type="project" value="InterPro"/>
</dbReference>
<gene>
    <name evidence="3" type="primary">fdhD</name>
    <name evidence="4" type="ORF">AVDCRST_MAG30-4445</name>
</gene>
<dbReference type="EMBL" id="CADCVS010000583">
    <property type="protein sequence ID" value="CAA9538270.1"/>
    <property type="molecule type" value="Genomic_DNA"/>
</dbReference>
<protein>
    <recommendedName>
        <fullName evidence="3">Sulfur carrier protein FdhD</fullName>
    </recommendedName>
</protein>
<proteinExistence type="inferred from homology"/>
<keyword evidence="2 3" id="KW-0501">Molybdenum cofactor biosynthesis</keyword>
<accession>A0A6J4U452</accession>
<comment type="similarity">
    <text evidence="3">Belongs to the FdhD family.</text>
</comment>
<keyword evidence="1 3" id="KW-0963">Cytoplasm</keyword>
<dbReference type="SUPFAM" id="SSF53927">
    <property type="entry name" value="Cytidine deaminase-like"/>
    <property type="match status" value="1"/>
</dbReference>
<dbReference type="GO" id="GO:0097163">
    <property type="term" value="F:sulfur carrier activity"/>
    <property type="evidence" value="ECO:0007669"/>
    <property type="project" value="UniProtKB-UniRule"/>
</dbReference>
<dbReference type="InterPro" id="IPR016193">
    <property type="entry name" value="Cytidine_deaminase-like"/>
</dbReference>
<feature type="binding site" evidence="3">
    <location>
        <begin position="245"/>
        <end position="250"/>
    </location>
    <ligand>
        <name>Mo-bis(molybdopterin guanine dinucleotide)</name>
        <dbReference type="ChEBI" id="CHEBI:60539"/>
    </ligand>
</feature>
<dbReference type="PIRSF" id="PIRSF015626">
    <property type="entry name" value="FdhD"/>
    <property type="match status" value="1"/>
</dbReference>
<comment type="subcellular location">
    <subcellularLocation>
        <location evidence="3">Cytoplasm</location>
    </subcellularLocation>
</comment>
<organism evidence="4">
    <name type="scientific">uncultured Solirubrobacteraceae bacterium</name>
    <dbReference type="NCBI Taxonomy" id="1162706"/>
    <lineage>
        <taxon>Bacteria</taxon>
        <taxon>Bacillati</taxon>
        <taxon>Actinomycetota</taxon>
        <taxon>Thermoleophilia</taxon>
        <taxon>Solirubrobacterales</taxon>
        <taxon>Solirubrobacteraceae</taxon>
        <taxon>environmental samples</taxon>
    </lineage>
</organism>
<dbReference type="AlphaFoldDB" id="A0A6J4U452"/>
<comment type="function">
    <text evidence="3">Required for formate dehydrogenase (FDH) activity. Acts as a sulfur carrier protein that transfers sulfur from IscS to the molybdenum cofactor prior to its insertion into FDH.</text>
</comment>
<dbReference type="GO" id="GO:0005737">
    <property type="term" value="C:cytoplasm"/>
    <property type="evidence" value="ECO:0007669"/>
    <property type="project" value="UniProtKB-SubCell"/>
</dbReference>
<evidence type="ECO:0000256" key="1">
    <source>
        <dbReference type="ARBA" id="ARBA00022490"/>
    </source>
</evidence>
<feature type="active site" description="Cysteine persulfide intermediate" evidence="3">
    <location>
        <position position="101"/>
    </location>
</feature>
<sequence>MTRTEVSVRGAHATVRAPGLADEVAVEEPLEIRVDGRPLAVTMRTPGHDDELALGFLHGEGLIDGPRAAGPPEDFAANTVEVAGPLLREPDARAFFTSSSCGVCGKGALEQVAVHAPALAGAADELRIARDLLADLPERLRQPTFARTGGLHATGLFTPAGELLAAREDVGRHNAMDKVIGWVLQQDGPPALPLHGYVLCVSGRLSFELVQKAAVAGVPVLVGVGAPTSLAVRLADDRNLTLAGFARGGRVNVYTGTHRVT</sequence>
<evidence type="ECO:0000256" key="3">
    <source>
        <dbReference type="HAMAP-Rule" id="MF_00187"/>
    </source>
</evidence>
<name>A0A6J4U452_9ACTN</name>
<reference evidence="4" key="1">
    <citation type="submission" date="2020-02" db="EMBL/GenBank/DDBJ databases">
        <authorList>
            <person name="Meier V. D."/>
        </authorList>
    </citation>
    <scope>NUCLEOTIDE SEQUENCE</scope>
    <source>
        <strain evidence="4">AVDCRST_MAG30</strain>
    </source>
</reference>
<dbReference type="GO" id="GO:0006777">
    <property type="term" value="P:Mo-molybdopterin cofactor biosynthetic process"/>
    <property type="evidence" value="ECO:0007669"/>
    <property type="project" value="UniProtKB-UniRule"/>
</dbReference>
<dbReference type="Pfam" id="PF02634">
    <property type="entry name" value="FdhD-NarQ"/>
    <property type="match status" value="1"/>
</dbReference>
<evidence type="ECO:0000313" key="4">
    <source>
        <dbReference type="EMBL" id="CAA9538270.1"/>
    </source>
</evidence>
<dbReference type="PANTHER" id="PTHR30592">
    <property type="entry name" value="FORMATE DEHYDROGENASE"/>
    <property type="match status" value="1"/>
</dbReference>
<evidence type="ECO:0000256" key="2">
    <source>
        <dbReference type="ARBA" id="ARBA00023150"/>
    </source>
</evidence>
<dbReference type="HAMAP" id="MF_00187">
    <property type="entry name" value="FdhD"/>
    <property type="match status" value="1"/>
</dbReference>
<dbReference type="NCBIfam" id="TIGR00129">
    <property type="entry name" value="fdhD_narQ"/>
    <property type="match status" value="1"/>
</dbReference>
<dbReference type="PANTHER" id="PTHR30592:SF1">
    <property type="entry name" value="SULFUR CARRIER PROTEIN FDHD"/>
    <property type="match status" value="1"/>
</dbReference>
<dbReference type="Gene3D" id="3.40.140.10">
    <property type="entry name" value="Cytidine Deaminase, domain 2"/>
    <property type="match status" value="1"/>
</dbReference>
<dbReference type="Gene3D" id="3.10.20.10">
    <property type="match status" value="1"/>
</dbReference>
<dbReference type="InterPro" id="IPR003786">
    <property type="entry name" value="FdhD"/>
</dbReference>